<feature type="transmembrane region" description="Helical" evidence="7">
    <location>
        <begin position="114"/>
        <end position="135"/>
    </location>
</feature>
<dbReference type="PANTHER" id="PTHR32234:SF0">
    <property type="entry name" value="THIOL:DISULFIDE INTERCHANGE PROTEIN DSBD"/>
    <property type="match status" value="1"/>
</dbReference>
<dbReference type="InterPro" id="IPR013766">
    <property type="entry name" value="Thioredoxin_domain"/>
</dbReference>
<protein>
    <submittedName>
        <fullName evidence="9">Cytochrome C biogenesis protein transmembrane region</fullName>
    </submittedName>
</protein>
<dbReference type="Proteomes" id="UP000051276">
    <property type="component" value="Unassembled WGS sequence"/>
</dbReference>
<keyword evidence="3 7" id="KW-0812">Transmembrane</keyword>
<gene>
    <name evidence="9" type="ORF">Ga0076813_112910</name>
</gene>
<name>A0A0T5Z3Z0_9GAMM</name>
<accession>A0A0T5Z3Z0</accession>
<dbReference type="Gene3D" id="3.40.30.10">
    <property type="entry name" value="Glutaredoxin"/>
    <property type="match status" value="1"/>
</dbReference>
<evidence type="ECO:0000256" key="3">
    <source>
        <dbReference type="ARBA" id="ARBA00022692"/>
    </source>
</evidence>
<feature type="transmembrane region" description="Helical" evidence="7">
    <location>
        <begin position="35"/>
        <end position="57"/>
    </location>
</feature>
<sequence length="376" mass="39763">LSLVYVLAMALTYTLAGVLAGLFGENLQVAFQNPWVLATFALVFVLLALSMFGFYELQLPSSLQSRLSEISNKQRGGSLAGVAIMGFLSALIVGPCVAPPLAGALIYIGQTGDALLGGLALFALSMGMGAPLIAIGTSAGKLLPRAGRWMDTVKAVFGVAMLGVAIFMLERIIPADIAMFLWGMLLVVSAIYMGALRHLEIEAGGWQKLWKGLGMVLLIYGALLLIGAAAGGKDTLQPLRGLVASGGAAAGHTEELRFKRIKSLADLQREVAQASAAGRPVMLDFYADWCISCKEMEKYTFADPKVIAALDGVLLLQADVTANDATDQALLQGHFGLPGPPAIIFYGSDGKERKRFRVVGFKGADEFATHVAEAIR</sequence>
<dbReference type="PROSITE" id="PS51352">
    <property type="entry name" value="THIOREDOXIN_2"/>
    <property type="match status" value="1"/>
</dbReference>
<dbReference type="Pfam" id="PF13899">
    <property type="entry name" value="Thioredoxin_7"/>
    <property type="match status" value="1"/>
</dbReference>
<feature type="transmembrane region" description="Helical" evidence="7">
    <location>
        <begin position="5"/>
        <end position="23"/>
    </location>
</feature>
<evidence type="ECO:0000256" key="6">
    <source>
        <dbReference type="ARBA" id="ARBA00023136"/>
    </source>
</evidence>
<feature type="transmembrane region" description="Helical" evidence="7">
    <location>
        <begin position="209"/>
        <end position="230"/>
    </location>
</feature>
<keyword evidence="4" id="KW-0201">Cytochrome c-type biogenesis</keyword>
<evidence type="ECO:0000256" key="7">
    <source>
        <dbReference type="SAM" id="Phobius"/>
    </source>
</evidence>
<dbReference type="GO" id="GO:0015035">
    <property type="term" value="F:protein-disulfide reductase activity"/>
    <property type="evidence" value="ECO:0007669"/>
    <property type="project" value="TreeGrafter"/>
</dbReference>
<dbReference type="RefSeq" id="WP_158294744.1">
    <property type="nucleotide sequence ID" value="NZ_KQ556933.1"/>
</dbReference>
<evidence type="ECO:0000313" key="10">
    <source>
        <dbReference type="Proteomes" id="UP000051276"/>
    </source>
</evidence>
<evidence type="ECO:0000259" key="8">
    <source>
        <dbReference type="PROSITE" id="PS51352"/>
    </source>
</evidence>
<dbReference type="GO" id="GO:0045454">
    <property type="term" value="P:cell redox homeostasis"/>
    <property type="evidence" value="ECO:0007669"/>
    <property type="project" value="TreeGrafter"/>
</dbReference>
<comment type="caution">
    <text evidence="9">The sequence shown here is derived from an EMBL/GenBank/DDBJ whole genome shotgun (WGS) entry which is preliminary data.</text>
</comment>
<evidence type="ECO:0000256" key="2">
    <source>
        <dbReference type="ARBA" id="ARBA00022475"/>
    </source>
</evidence>
<keyword evidence="5 7" id="KW-1133">Transmembrane helix</keyword>
<feature type="non-terminal residue" evidence="9">
    <location>
        <position position="1"/>
    </location>
</feature>
<comment type="subcellular location">
    <subcellularLocation>
        <location evidence="1">Cell membrane</location>
        <topology evidence="1">Multi-pass membrane protein</topology>
    </subcellularLocation>
</comment>
<dbReference type="InterPro" id="IPR003834">
    <property type="entry name" value="Cyt_c_assmbl_TM_dom"/>
</dbReference>
<reference evidence="9 10" key="1">
    <citation type="submission" date="2015-11" db="EMBL/GenBank/DDBJ databases">
        <title>The genome of Candidatus Endoriftia persephone in Ridgeia piscesae and population structure of the North Eastern Pacific vestimentiferan symbionts.</title>
        <authorList>
            <person name="Perez M."/>
            <person name="Juniper K.S."/>
        </authorList>
    </citation>
    <scope>NUCLEOTIDE SEQUENCE [LARGE SCALE GENOMIC DNA]</scope>
    <source>
        <strain evidence="9">Ind10</strain>
    </source>
</reference>
<evidence type="ECO:0000256" key="5">
    <source>
        <dbReference type="ARBA" id="ARBA00022989"/>
    </source>
</evidence>
<dbReference type="GO" id="GO:0017004">
    <property type="term" value="P:cytochrome complex assembly"/>
    <property type="evidence" value="ECO:0007669"/>
    <property type="project" value="UniProtKB-KW"/>
</dbReference>
<keyword evidence="2" id="KW-1003">Cell membrane</keyword>
<evidence type="ECO:0000256" key="4">
    <source>
        <dbReference type="ARBA" id="ARBA00022748"/>
    </source>
</evidence>
<dbReference type="InterPro" id="IPR036249">
    <property type="entry name" value="Thioredoxin-like_sf"/>
</dbReference>
<evidence type="ECO:0000256" key="1">
    <source>
        <dbReference type="ARBA" id="ARBA00004651"/>
    </source>
</evidence>
<dbReference type="Pfam" id="PF02683">
    <property type="entry name" value="DsbD_TM"/>
    <property type="match status" value="1"/>
</dbReference>
<organism evidence="9 10">
    <name type="scientific">endosymbiont of Ridgeia piscesae</name>
    <dbReference type="NCBI Taxonomy" id="54398"/>
    <lineage>
        <taxon>Bacteria</taxon>
        <taxon>Pseudomonadati</taxon>
        <taxon>Pseudomonadota</taxon>
        <taxon>Gammaproteobacteria</taxon>
        <taxon>sulfur-oxidizing symbionts</taxon>
    </lineage>
</organism>
<dbReference type="PANTHER" id="PTHR32234">
    <property type="entry name" value="THIOL:DISULFIDE INTERCHANGE PROTEIN DSBD"/>
    <property type="match status" value="1"/>
</dbReference>
<dbReference type="InterPro" id="IPR035671">
    <property type="entry name" value="DsbD_gamma"/>
</dbReference>
<feature type="transmembrane region" description="Helical" evidence="7">
    <location>
        <begin position="78"/>
        <end position="108"/>
    </location>
</feature>
<evidence type="ECO:0000313" key="9">
    <source>
        <dbReference type="EMBL" id="KRT57270.1"/>
    </source>
</evidence>
<proteinExistence type="predicted"/>
<dbReference type="GO" id="GO:0005886">
    <property type="term" value="C:plasma membrane"/>
    <property type="evidence" value="ECO:0007669"/>
    <property type="project" value="UniProtKB-SubCell"/>
</dbReference>
<dbReference type="PATRIC" id="fig|54398.4.peg.2324"/>
<dbReference type="CDD" id="cd02953">
    <property type="entry name" value="DsbDgamma"/>
    <property type="match status" value="1"/>
</dbReference>
<dbReference type="EMBL" id="LMXI01000565">
    <property type="protein sequence ID" value="KRT57270.1"/>
    <property type="molecule type" value="Genomic_DNA"/>
</dbReference>
<feature type="transmembrane region" description="Helical" evidence="7">
    <location>
        <begin position="155"/>
        <end position="173"/>
    </location>
</feature>
<feature type="domain" description="Thioredoxin" evidence="8">
    <location>
        <begin position="224"/>
        <end position="376"/>
    </location>
</feature>
<dbReference type="AlphaFoldDB" id="A0A0T5Z3Z0"/>
<dbReference type="SUPFAM" id="SSF52833">
    <property type="entry name" value="Thioredoxin-like"/>
    <property type="match status" value="1"/>
</dbReference>
<feature type="transmembrane region" description="Helical" evidence="7">
    <location>
        <begin position="179"/>
        <end position="197"/>
    </location>
</feature>
<dbReference type="NCBIfam" id="NF001419">
    <property type="entry name" value="PRK00293.1"/>
    <property type="match status" value="1"/>
</dbReference>
<keyword evidence="6 7" id="KW-0472">Membrane</keyword>